<keyword evidence="3 5" id="KW-0378">Hydrolase</keyword>
<dbReference type="SUPFAM" id="SSF56784">
    <property type="entry name" value="HAD-like"/>
    <property type="match status" value="1"/>
</dbReference>
<dbReference type="EMBL" id="JBHLVF010000041">
    <property type="protein sequence ID" value="MFC0394797.1"/>
    <property type="molecule type" value="Genomic_DNA"/>
</dbReference>
<dbReference type="Pfam" id="PF13419">
    <property type="entry name" value="HAD_2"/>
    <property type="match status" value="1"/>
</dbReference>
<accession>A0ABV6JFY6</accession>
<proteinExistence type="predicted"/>
<dbReference type="Proteomes" id="UP001589818">
    <property type="component" value="Unassembled WGS sequence"/>
</dbReference>
<dbReference type="InterPro" id="IPR051400">
    <property type="entry name" value="HAD-like_hydrolase"/>
</dbReference>
<evidence type="ECO:0000256" key="2">
    <source>
        <dbReference type="ARBA" id="ARBA00022723"/>
    </source>
</evidence>
<evidence type="ECO:0000256" key="1">
    <source>
        <dbReference type="ARBA" id="ARBA00001946"/>
    </source>
</evidence>
<dbReference type="InterPro" id="IPR023214">
    <property type="entry name" value="HAD_sf"/>
</dbReference>
<dbReference type="EC" id="3.1.3.-" evidence="5"/>
<keyword evidence="4" id="KW-0460">Magnesium</keyword>
<dbReference type="SFLD" id="SFLDS00003">
    <property type="entry name" value="Haloacid_Dehalogenase"/>
    <property type="match status" value="1"/>
</dbReference>
<gene>
    <name evidence="5" type="ORF">ACFFJ8_25970</name>
</gene>
<name>A0ABV6JFY6_9BACL</name>
<dbReference type="NCBIfam" id="TIGR01549">
    <property type="entry name" value="HAD-SF-IA-v1"/>
    <property type="match status" value="1"/>
</dbReference>
<dbReference type="PANTHER" id="PTHR46470">
    <property type="entry name" value="N-ACYLNEURAMINATE-9-PHOSPHATASE"/>
    <property type="match status" value="1"/>
</dbReference>
<dbReference type="InterPro" id="IPR036412">
    <property type="entry name" value="HAD-like_sf"/>
</dbReference>
<dbReference type="RefSeq" id="WP_204815964.1">
    <property type="nucleotide sequence ID" value="NZ_JANHOF010000001.1"/>
</dbReference>
<dbReference type="SFLD" id="SFLDG01135">
    <property type="entry name" value="C1.5.6:_HAD__Beta-PGM__Phospha"/>
    <property type="match status" value="1"/>
</dbReference>
<comment type="cofactor">
    <cofactor evidence="1">
        <name>Mg(2+)</name>
        <dbReference type="ChEBI" id="CHEBI:18420"/>
    </cofactor>
</comment>
<dbReference type="Gene3D" id="1.10.150.520">
    <property type="match status" value="1"/>
</dbReference>
<dbReference type="SFLD" id="SFLDG01129">
    <property type="entry name" value="C1.5:_HAD__Beta-PGM__Phosphata"/>
    <property type="match status" value="1"/>
</dbReference>
<dbReference type="InterPro" id="IPR006439">
    <property type="entry name" value="HAD-SF_hydro_IA"/>
</dbReference>
<dbReference type="InterPro" id="IPR041492">
    <property type="entry name" value="HAD_2"/>
</dbReference>
<dbReference type="PRINTS" id="PR00413">
    <property type="entry name" value="HADHALOGNASE"/>
</dbReference>
<comment type="caution">
    <text evidence="5">The sequence shown here is derived from an EMBL/GenBank/DDBJ whole genome shotgun (WGS) entry which is preliminary data.</text>
</comment>
<organism evidence="5 6">
    <name type="scientific">Paenibacillus mendelii</name>
    <dbReference type="NCBI Taxonomy" id="206163"/>
    <lineage>
        <taxon>Bacteria</taxon>
        <taxon>Bacillati</taxon>
        <taxon>Bacillota</taxon>
        <taxon>Bacilli</taxon>
        <taxon>Bacillales</taxon>
        <taxon>Paenibacillaceae</taxon>
        <taxon>Paenibacillus</taxon>
    </lineage>
</organism>
<evidence type="ECO:0000256" key="3">
    <source>
        <dbReference type="ARBA" id="ARBA00022801"/>
    </source>
</evidence>
<dbReference type="GO" id="GO:0016787">
    <property type="term" value="F:hydrolase activity"/>
    <property type="evidence" value="ECO:0007669"/>
    <property type="project" value="UniProtKB-KW"/>
</dbReference>
<keyword evidence="2" id="KW-0479">Metal-binding</keyword>
<reference evidence="5 6" key="1">
    <citation type="submission" date="2024-09" db="EMBL/GenBank/DDBJ databases">
        <authorList>
            <person name="Sun Q."/>
            <person name="Mori K."/>
        </authorList>
    </citation>
    <scope>NUCLEOTIDE SEQUENCE [LARGE SCALE GENOMIC DNA]</scope>
    <source>
        <strain evidence="5 6">CCM 4839</strain>
    </source>
</reference>
<dbReference type="PANTHER" id="PTHR46470:SF2">
    <property type="entry name" value="GLYCERALDEHYDE 3-PHOSPHATE PHOSPHATASE"/>
    <property type="match status" value="1"/>
</dbReference>
<sequence length="232" mass="27273">MRIEAVIFDLDNTLVNRREAFKVFTERFIDQFIVIKDEIHRIEVMEHIRIADQDGYRKKRELYEELRSSLELKNRETSVDELLTFWFDEFFKCTLLMEGAKEVLDYLRMRKIKLGLITNGSIRSQYSKIDQVMIREYFDSILVSDEVQVKKPDKRIFEMALNQLDAGARHTWYIGDHPINDIKGAREAGINAAWLKGFMEWDASVDAPKHVLNNLHELIDIVDDALGKSVNF</sequence>
<evidence type="ECO:0000313" key="5">
    <source>
        <dbReference type="EMBL" id="MFC0394797.1"/>
    </source>
</evidence>
<protein>
    <submittedName>
        <fullName evidence="5">HAD family hydrolase</fullName>
        <ecNumber evidence="5">3.1.3.-</ecNumber>
    </submittedName>
</protein>
<keyword evidence="6" id="KW-1185">Reference proteome</keyword>
<evidence type="ECO:0000256" key="4">
    <source>
        <dbReference type="ARBA" id="ARBA00022842"/>
    </source>
</evidence>
<evidence type="ECO:0000313" key="6">
    <source>
        <dbReference type="Proteomes" id="UP001589818"/>
    </source>
</evidence>
<dbReference type="Gene3D" id="3.40.50.1000">
    <property type="entry name" value="HAD superfamily/HAD-like"/>
    <property type="match status" value="1"/>
</dbReference>